<feature type="signal peptide" evidence="2">
    <location>
        <begin position="1"/>
        <end position="22"/>
    </location>
</feature>
<comment type="caution">
    <text evidence="3">The sequence shown here is derived from an EMBL/GenBank/DDBJ whole genome shotgun (WGS) entry which is preliminary data.</text>
</comment>
<protein>
    <submittedName>
        <fullName evidence="3">Uncharacterized protein</fullName>
    </submittedName>
</protein>
<organism evidence="3 4">
    <name type="scientific">Rhodocollybia butyracea</name>
    <dbReference type="NCBI Taxonomy" id="206335"/>
    <lineage>
        <taxon>Eukaryota</taxon>
        <taxon>Fungi</taxon>
        <taxon>Dikarya</taxon>
        <taxon>Basidiomycota</taxon>
        <taxon>Agaricomycotina</taxon>
        <taxon>Agaricomycetes</taxon>
        <taxon>Agaricomycetidae</taxon>
        <taxon>Agaricales</taxon>
        <taxon>Marasmiineae</taxon>
        <taxon>Omphalotaceae</taxon>
        <taxon>Rhodocollybia</taxon>
    </lineage>
</organism>
<feature type="compositionally biased region" description="Polar residues" evidence="1">
    <location>
        <begin position="241"/>
        <end position="252"/>
    </location>
</feature>
<feature type="region of interest" description="Disordered" evidence="1">
    <location>
        <begin position="194"/>
        <end position="275"/>
    </location>
</feature>
<keyword evidence="2" id="KW-0732">Signal</keyword>
<reference evidence="3" key="1">
    <citation type="submission" date="2020-11" db="EMBL/GenBank/DDBJ databases">
        <authorList>
            <consortium name="DOE Joint Genome Institute"/>
            <person name="Ahrendt S."/>
            <person name="Riley R."/>
            <person name="Andreopoulos W."/>
            <person name="Labutti K."/>
            <person name="Pangilinan J."/>
            <person name="Ruiz-Duenas F.J."/>
            <person name="Barrasa J.M."/>
            <person name="Sanchez-Garcia M."/>
            <person name="Camarero S."/>
            <person name="Miyauchi S."/>
            <person name="Serrano A."/>
            <person name="Linde D."/>
            <person name="Babiker R."/>
            <person name="Drula E."/>
            <person name="Ayuso-Fernandez I."/>
            <person name="Pacheco R."/>
            <person name="Padilla G."/>
            <person name="Ferreira P."/>
            <person name="Barriuso J."/>
            <person name="Kellner H."/>
            <person name="Castanera R."/>
            <person name="Alfaro M."/>
            <person name="Ramirez L."/>
            <person name="Pisabarro A.G."/>
            <person name="Kuo A."/>
            <person name="Tritt A."/>
            <person name="Lipzen A."/>
            <person name="He G."/>
            <person name="Yan M."/>
            <person name="Ng V."/>
            <person name="Cullen D."/>
            <person name="Martin F."/>
            <person name="Rosso M.-N."/>
            <person name="Henrissat B."/>
            <person name="Hibbett D."/>
            <person name="Martinez A.T."/>
            <person name="Grigoriev I.V."/>
        </authorList>
    </citation>
    <scope>NUCLEOTIDE SEQUENCE</scope>
    <source>
        <strain evidence="3">AH 40177</strain>
    </source>
</reference>
<sequence>MRPKVVCLHLLAMLMFASIVCAVPTPAKRGPADDRVGDFYFLDAKGMPTAVLEKKEPVTSKAKKRVLSTIKNLHPLGGIFGLNGELRLPNMIGSVTDIMGTATRDKIPDLFYFRVDIVSGGKVYGCLGWIGSTKNQYSPIQSALYYRKFKGEEFKLLESGKSLNEGSYKEYDERFHDTVNFEATLNAPVPQAAPEIAASSSKQNPPPETNNPSPKKQKTDHPPNNPSLLSGAAAGPHLPPSHTSPSDPNKQTIGPPKNKLPGGSNLRDLLQFKRR</sequence>
<evidence type="ECO:0000313" key="4">
    <source>
        <dbReference type="Proteomes" id="UP000772434"/>
    </source>
</evidence>
<dbReference type="AlphaFoldDB" id="A0A9P5Q4E0"/>
<keyword evidence="4" id="KW-1185">Reference proteome</keyword>
<evidence type="ECO:0000256" key="1">
    <source>
        <dbReference type="SAM" id="MobiDB-lite"/>
    </source>
</evidence>
<evidence type="ECO:0000256" key="2">
    <source>
        <dbReference type="SAM" id="SignalP"/>
    </source>
</evidence>
<proteinExistence type="predicted"/>
<dbReference type="EMBL" id="JADNRY010000015">
    <property type="protein sequence ID" value="KAF9074030.1"/>
    <property type="molecule type" value="Genomic_DNA"/>
</dbReference>
<feature type="chain" id="PRO_5040270629" evidence="2">
    <location>
        <begin position="23"/>
        <end position="275"/>
    </location>
</feature>
<evidence type="ECO:0000313" key="3">
    <source>
        <dbReference type="EMBL" id="KAF9074030.1"/>
    </source>
</evidence>
<dbReference type="Proteomes" id="UP000772434">
    <property type="component" value="Unassembled WGS sequence"/>
</dbReference>
<accession>A0A9P5Q4E0</accession>
<name>A0A9P5Q4E0_9AGAR</name>
<gene>
    <name evidence="3" type="ORF">BDP27DRAFT_1444616</name>
</gene>